<dbReference type="InterPro" id="IPR024079">
    <property type="entry name" value="MetalloPept_cat_dom_sf"/>
</dbReference>
<evidence type="ECO:0000259" key="11">
    <source>
        <dbReference type="PROSITE" id="PS50026"/>
    </source>
</evidence>
<keyword evidence="2 10" id="KW-0812">Transmembrane</keyword>
<dbReference type="GO" id="GO:0004222">
    <property type="term" value="F:metalloendopeptidase activity"/>
    <property type="evidence" value="ECO:0007669"/>
    <property type="project" value="InterPro"/>
</dbReference>
<feature type="domain" description="Disintegrin" evidence="12">
    <location>
        <begin position="363"/>
        <end position="450"/>
    </location>
</feature>
<evidence type="ECO:0000259" key="12">
    <source>
        <dbReference type="PROSITE" id="PS50214"/>
    </source>
</evidence>
<feature type="region of interest" description="Disordered" evidence="9">
    <location>
        <begin position="740"/>
        <end position="768"/>
    </location>
</feature>
<dbReference type="Gene3D" id="3.40.390.10">
    <property type="entry name" value="Collagenase (Catalytic Domain)"/>
    <property type="match status" value="1"/>
</dbReference>
<name>A0AAV5UKE3_9BILA</name>
<sequence length="885" mass="96304">QNAPVSPPAQMECPISLTHDGSLLTPSSLVALSALSQLPSLTFHGQYSQFTVDYAPATGLNPDGRGKSCHFEGVDQSGRQSWLSACSLPNLALIVRTADNVYRLRVREDGRFVLIPETQPTCEITAGHRWKRQNRVAKANPDYYSEFAETLQKRRFVEFAFVADHSVYEKYDKDEDKVLERLQTLANMMNSFYKPINIEIRLVYTEVWTDSDKIDVTADSDKTLDAFLQYRKTFLRAHPNDNAHMLTEVRFGDGVIGKAFKGTMCSFDYSGGVNVDHQTDAALVASTIAHEMGHNFGMDHDVDYEGTCKCPKNRAGITHCIMAKSAGWEAPSHWSDCSLNYLQTSLGRGVDLCLLNEPDRSEKAVCGNGVVEEGEDCDCGQAGCNHDCCDATTCQLTAKAQCASGQCCDLQKCRPLDRSTMCRSGTNSCDLPEFCDGETPECPADFFVQDGLQCPDDGEGHCYNGECGSRTDQCRKIWGETGKAATDTCYLTNTQGNIHGNCGYDAHYDNYTACAEQDKFCGRLHCDKDTEAPIFGNPSSVTVANSHFFNRDKNAYESCFVIKTAYETNNKRKHTPGMVLDGTKCGKGKVCLQTKCVNVADLMKTASKCENDCYGHGVCNNVGNCHCENGYGGVACNIPGLGGSVNSNPANMSRGMDVFIITLILLILCLLGFVALTIDYKRKGKGFLPAIIWKEAKEKLKLRGVLVPTRRAPPPPGSRMKKDSLNEAWGEGGVVTYTAHPPPLVSGSAPSDPRGFASPASSPDPLLTKNNYLPHVEYHKPALVAPSSISPRPRDPPPSIPTRPRDSAIVQLHSQHANELGIRSQAPAPPPSKKDSARPAINPPPPPPPHKPKSGSKPLPPAKPSTTGDTPSGGVKGLAARFEKK</sequence>
<dbReference type="InterPro" id="IPR036436">
    <property type="entry name" value="Disintegrin_dom_sf"/>
</dbReference>
<dbReference type="InterPro" id="IPR001590">
    <property type="entry name" value="Peptidase_M12B"/>
</dbReference>
<feature type="binding site" evidence="8">
    <location>
        <position position="300"/>
    </location>
    <ligand>
        <name>Zn(2+)</name>
        <dbReference type="ChEBI" id="CHEBI:29105"/>
        <note>catalytic</note>
    </ligand>
</feature>
<dbReference type="Proteomes" id="UP001432027">
    <property type="component" value="Unassembled WGS sequence"/>
</dbReference>
<accession>A0AAV5UKE3</accession>
<dbReference type="Pfam" id="PF08516">
    <property type="entry name" value="ADAM_CR"/>
    <property type="match status" value="1"/>
</dbReference>
<keyword evidence="5 7" id="KW-1015">Disulfide bond</keyword>
<organism evidence="14 15">
    <name type="scientific">Pristionchus entomophagus</name>
    <dbReference type="NCBI Taxonomy" id="358040"/>
    <lineage>
        <taxon>Eukaryota</taxon>
        <taxon>Metazoa</taxon>
        <taxon>Ecdysozoa</taxon>
        <taxon>Nematoda</taxon>
        <taxon>Chromadorea</taxon>
        <taxon>Rhabditida</taxon>
        <taxon>Rhabditina</taxon>
        <taxon>Diplogasteromorpha</taxon>
        <taxon>Diplogasteroidea</taxon>
        <taxon>Neodiplogasteridae</taxon>
        <taxon>Pristionchus</taxon>
    </lineage>
</organism>
<evidence type="ECO:0000313" key="14">
    <source>
        <dbReference type="EMBL" id="GMT06793.1"/>
    </source>
</evidence>
<evidence type="ECO:0000259" key="13">
    <source>
        <dbReference type="PROSITE" id="PS50215"/>
    </source>
</evidence>
<keyword evidence="8" id="KW-0479">Metal-binding</keyword>
<evidence type="ECO:0000313" key="15">
    <source>
        <dbReference type="Proteomes" id="UP001432027"/>
    </source>
</evidence>
<dbReference type="PANTHER" id="PTHR11905:SF159">
    <property type="entry name" value="ADAM METALLOPROTEASE"/>
    <property type="match status" value="1"/>
</dbReference>
<evidence type="ECO:0000256" key="2">
    <source>
        <dbReference type="ARBA" id="ARBA00022692"/>
    </source>
</evidence>
<dbReference type="Pfam" id="PF00200">
    <property type="entry name" value="Disintegrin"/>
    <property type="match status" value="1"/>
</dbReference>
<proteinExistence type="predicted"/>
<dbReference type="GO" id="GO:0016020">
    <property type="term" value="C:membrane"/>
    <property type="evidence" value="ECO:0007669"/>
    <property type="project" value="UniProtKB-SubCell"/>
</dbReference>
<feature type="domain" description="EGF-like" evidence="11">
    <location>
        <begin position="605"/>
        <end position="637"/>
    </location>
</feature>
<feature type="non-terminal residue" evidence="14">
    <location>
        <position position="1"/>
    </location>
</feature>
<dbReference type="AlphaFoldDB" id="A0AAV5UKE3"/>
<keyword evidence="3 10" id="KW-1133">Transmembrane helix</keyword>
<keyword evidence="8" id="KW-0862">Zinc</keyword>
<evidence type="ECO:0000256" key="8">
    <source>
        <dbReference type="PROSITE-ProRule" id="PRU00276"/>
    </source>
</evidence>
<reference evidence="14" key="1">
    <citation type="submission" date="2023-10" db="EMBL/GenBank/DDBJ databases">
        <title>Genome assembly of Pristionchus species.</title>
        <authorList>
            <person name="Yoshida K."/>
            <person name="Sommer R.J."/>
        </authorList>
    </citation>
    <scope>NUCLEOTIDE SEQUENCE</scope>
    <source>
        <strain evidence="14">RS0144</strain>
    </source>
</reference>
<dbReference type="Pfam" id="PF01421">
    <property type="entry name" value="Reprolysin"/>
    <property type="match status" value="1"/>
</dbReference>
<dbReference type="SMART" id="SM00050">
    <property type="entry name" value="DISIN"/>
    <property type="match status" value="1"/>
</dbReference>
<evidence type="ECO:0008006" key="16">
    <source>
        <dbReference type="Google" id="ProtNLM"/>
    </source>
</evidence>
<feature type="binding site" evidence="8">
    <location>
        <position position="294"/>
    </location>
    <ligand>
        <name>Zn(2+)</name>
        <dbReference type="ChEBI" id="CHEBI:29105"/>
        <note>catalytic</note>
    </ligand>
</feature>
<dbReference type="PANTHER" id="PTHR11905">
    <property type="entry name" value="ADAM A DISINTEGRIN AND METALLOPROTEASE DOMAIN"/>
    <property type="match status" value="1"/>
</dbReference>
<feature type="transmembrane region" description="Helical" evidence="10">
    <location>
        <begin position="658"/>
        <end position="678"/>
    </location>
</feature>
<dbReference type="PROSITE" id="PS50214">
    <property type="entry name" value="DISINTEGRIN_2"/>
    <property type="match status" value="1"/>
</dbReference>
<feature type="active site" evidence="8">
    <location>
        <position position="291"/>
    </location>
</feature>
<keyword evidence="4 10" id="KW-0472">Membrane</keyword>
<dbReference type="GO" id="GO:0046872">
    <property type="term" value="F:metal ion binding"/>
    <property type="evidence" value="ECO:0007669"/>
    <property type="project" value="UniProtKB-KW"/>
</dbReference>
<dbReference type="Gene3D" id="4.10.70.10">
    <property type="entry name" value="Disintegrin domain"/>
    <property type="match status" value="1"/>
</dbReference>
<comment type="caution">
    <text evidence="14">The sequence shown here is derived from an EMBL/GenBank/DDBJ whole genome shotgun (WGS) entry which is preliminary data.</text>
</comment>
<feature type="disulfide bond" evidence="6">
    <location>
        <begin position="422"/>
        <end position="442"/>
    </location>
</feature>
<dbReference type="EMBL" id="BTSX01000006">
    <property type="protein sequence ID" value="GMT06793.1"/>
    <property type="molecule type" value="Genomic_DNA"/>
</dbReference>
<evidence type="ECO:0000256" key="10">
    <source>
        <dbReference type="SAM" id="Phobius"/>
    </source>
</evidence>
<dbReference type="PROSITE" id="PS50026">
    <property type="entry name" value="EGF_3"/>
    <property type="match status" value="1"/>
</dbReference>
<feature type="region of interest" description="Disordered" evidence="9">
    <location>
        <begin position="819"/>
        <end position="885"/>
    </location>
</feature>
<evidence type="ECO:0000256" key="7">
    <source>
        <dbReference type="PROSITE-ProRule" id="PRU00076"/>
    </source>
</evidence>
<evidence type="ECO:0000256" key="6">
    <source>
        <dbReference type="PROSITE-ProRule" id="PRU00068"/>
    </source>
</evidence>
<dbReference type="GO" id="GO:0006509">
    <property type="term" value="P:membrane protein ectodomain proteolysis"/>
    <property type="evidence" value="ECO:0007669"/>
    <property type="project" value="TreeGrafter"/>
</dbReference>
<evidence type="ECO:0000256" key="9">
    <source>
        <dbReference type="SAM" id="MobiDB-lite"/>
    </source>
</evidence>
<dbReference type="SUPFAM" id="SSF57552">
    <property type="entry name" value="Blood coagulation inhibitor (disintegrin)"/>
    <property type="match status" value="1"/>
</dbReference>
<dbReference type="CDD" id="cd04269">
    <property type="entry name" value="ZnMc_adamalysin_II_like"/>
    <property type="match status" value="1"/>
</dbReference>
<keyword evidence="7" id="KW-0245">EGF-like domain</keyword>
<dbReference type="SUPFAM" id="SSF55486">
    <property type="entry name" value="Metalloproteases ('zincins'), catalytic domain"/>
    <property type="match status" value="1"/>
</dbReference>
<feature type="disulfide bond" evidence="7">
    <location>
        <begin position="627"/>
        <end position="636"/>
    </location>
</feature>
<feature type="domain" description="Peptidase M12B" evidence="13">
    <location>
        <begin position="155"/>
        <end position="358"/>
    </location>
</feature>
<evidence type="ECO:0000256" key="4">
    <source>
        <dbReference type="ARBA" id="ARBA00023136"/>
    </source>
</evidence>
<gene>
    <name evidence="14" type="ORF">PENTCL1PPCAC_28967</name>
</gene>
<dbReference type="InterPro" id="IPR034027">
    <property type="entry name" value="Reprolysin_adamalysin"/>
</dbReference>
<feature type="binding site" evidence="8">
    <location>
        <position position="290"/>
    </location>
    <ligand>
        <name>Zn(2+)</name>
        <dbReference type="ChEBI" id="CHEBI:29105"/>
        <note>catalytic</note>
    </ligand>
</feature>
<dbReference type="PROSITE" id="PS00022">
    <property type="entry name" value="EGF_1"/>
    <property type="match status" value="1"/>
</dbReference>
<dbReference type="FunFam" id="3.40.390.10:FF:000002">
    <property type="entry name" value="Disintegrin and metalloproteinase domain-containing protein 22"/>
    <property type="match status" value="1"/>
</dbReference>
<dbReference type="InterPro" id="IPR006586">
    <property type="entry name" value="ADAM_Cys-rich"/>
</dbReference>
<dbReference type="InterPro" id="IPR000742">
    <property type="entry name" value="EGF"/>
</dbReference>
<feature type="region of interest" description="Disordered" evidence="9">
    <location>
        <begin position="783"/>
        <end position="805"/>
    </location>
</feature>
<keyword evidence="15" id="KW-1185">Reference proteome</keyword>
<evidence type="ECO:0000256" key="5">
    <source>
        <dbReference type="ARBA" id="ARBA00023157"/>
    </source>
</evidence>
<dbReference type="PROSITE" id="PS50215">
    <property type="entry name" value="ADAM_MEPRO"/>
    <property type="match status" value="1"/>
</dbReference>
<dbReference type="PROSITE" id="PS01186">
    <property type="entry name" value="EGF_2"/>
    <property type="match status" value="1"/>
</dbReference>
<feature type="disulfide bond" evidence="7">
    <location>
        <begin position="609"/>
        <end position="619"/>
    </location>
</feature>
<comment type="subcellular location">
    <subcellularLocation>
        <location evidence="1">Membrane</location>
        <topology evidence="1">Single-pass membrane protein</topology>
    </subcellularLocation>
</comment>
<comment type="caution">
    <text evidence="7">Lacks conserved residue(s) required for the propagation of feature annotation.</text>
</comment>
<dbReference type="SMART" id="SM00608">
    <property type="entry name" value="ACR"/>
    <property type="match status" value="1"/>
</dbReference>
<protein>
    <recommendedName>
        <fullName evidence="16">Adm-2</fullName>
    </recommendedName>
</protein>
<dbReference type="InterPro" id="IPR001762">
    <property type="entry name" value="Disintegrin_dom"/>
</dbReference>
<evidence type="ECO:0000256" key="1">
    <source>
        <dbReference type="ARBA" id="ARBA00004167"/>
    </source>
</evidence>
<evidence type="ECO:0000256" key="3">
    <source>
        <dbReference type="ARBA" id="ARBA00022989"/>
    </source>
</evidence>